<dbReference type="AlphaFoldDB" id="A0A4Y2QXK3"/>
<protein>
    <submittedName>
        <fullName evidence="1">Uncharacterized protein</fullName>
    </submittedName>
</protein>
<organism evidence="1 2">
    <name type="scientific">Araneus ventricosus</name>
    <name type="common">Orbweaver spider</name>
    <name type="synonym">Epeira ventricosa</name>
    <dbReference type="NCBI Taxonomy" id="182803"/>
    <lineage>
        <taxon>Eukaryota</taxon>
        <taxon>Metazoa</taxon>
        <taxon>Ecdysozoa</taxon>
        <taxon>Arthropoda</taxon>
        <taxon>Chelicerata</taxon>
        <taxon>Arachnida</taxon>
        <taxon>Araneae</taxon>
        <taxon>Araneomorphae</taxon>
        <taxon>Entelegynae</taxon>
        <taxon>Araneoidea</taxon>
        <taxon>Araneidae</taxon>
        <taxon>Araneus</taxon>
    </lineage>
</organism>
<keyword evidence="2" id="KW-1185">Reference proteome</keyword>
<name>A0A4Y2QXK3_ARAVE</name>
<reference evidence="1 2" key="1">
    <citation type="journal article" date="2019" name="Sci. Rep.">
        <title>Orb-weaving spider Araneus ventricosus genome elucidates the spidroin gene catalogue.</title>
        <authorList>
            <person name="Kono N."/>
            <person name="Nakamura H."/>
            <person name="Ohtoshi R."/>
            <person name="Moran D.A.P."/>
            <person name="Shinohara A."/>
            <person name="Yoshida Y."/>
            <person name="Fujiwara M."/>
            <person name="Mori M."/>
            <person name="Tomita M."/>
            <person name="Arakawa K."/>
        </authorList>
    </citation>
    <scope>NUCLEOTIDE SEQUENCE [LARGE SCALE GENOMIC DNA]</scope>
</reference>
<evidence type="ECO:0000313" key="1">
    <source>
        <dbReference type="EMBL" id="GBN67885.1"/>
    </source>
</evidence>
<comment type="caution">
    <text evidence="1">The sequence shown here is derived from an EMBL/GenBank/DDBJ whole genome shotgun (WGS) entry which is preliminary data.</text>
</comment>
<sequence length="81" mass="9324">MDDNARFTLTDAVDELMEKEEYHSNIRDTVLHSFMTPGGPQNPTTTFVYMEVLPTYGNGEMDSSVFFPFSLSWVVETHWGR</sequence>
<gene>
    <name evidence="1" type="ORF">AVEN_99249_1</name>
</gene>
<dbReference type="Proteomes" id="UP000499080">
    <property type="component" value="Unassembled WGS sequence"/>
</dbReference>
<evidence type="ECO:0000313" key="2">
    <source>
        <dbReference type="Proteomes" id="UP000499080"/>
    </source>
</evidence>
<proteinExistence type="predicted"/>
<dbReference type="EMBL" id="BGPR01015068">
    <property type="protein sequence ID" value="GBN67885.1"/>
    <property type="molecule type" value="Genomic_DNA"/>
</dbReference>
<accession>A0A4Y2QXK3</accession>